<protein>
    <recommendedName>
        <fullName evidence="8">Aminotransferase</fullName>
        <ecNumber evidence="8">2.6.1.-</ecNumber>
    </recommendedName>
</protein>
<dbReference type="eggNOG" id="COG0436">
    <property type="taxonomic scope" value="Bacteria"/>
</dbReference>
<keyword evidence="6" id="KW-0663">Pyridoxal phosphate</keyword>
<dbReference type="EMBL" id="CP000390">
    <property type="protein sequence ID" value="ABG62875.1"/>
    <property type="molecule type" value="Genomic_DNA"/>
</dbReference>
<dbReference type="CDD" id="cd00609">
    <property type="entry name" value="AAT_like"/>
    <property type="match status" value="1"/>
</dbReference>
<evidence type="ECO:0000256" key="3">
    <source>
        <dbReference type="ARBA" id="ARBA00011738"/>
    </source>
</evidence>
<dbReference type="Gene3D" id="3.40.640.10">
    <property type="entry name" value="Type I PLP-dependent aspartate aminotransferase-like (Major domain)"/>
    <property type="match status" value="1"/>
</dbReference>
<organism evidence="10">
    <name type="scientific">Chelativorans sp. (strain BNC1)</name>
    <dbReference type="NCBI Taxonomy" id="266779"/>
    <lineage>
        <taxon>Bacteria</taxon>
        <taxon>Pseudomonadati</taxon>
        <taxon>Pseudomonadota</taxon>
        <taxon>Alphaproteobacteria</taxon>
        <taxon>Hyphomicrobiales</taxon>
        <taxon>Phyllobacteriaceae</taxon>
        <taxon>Chelativorans</taxon>
    </lineage>
</organism>
<sequence>MPDISKRITGIMPSGKDGWEVHFAALTRKLAGENILMLSVGDHDFDTPAGTVEACVEAVQSGHHHYIQLPGLPKLRQALARLSTECTGVDTAPEEVIVTQGGQGALYASCQAVLDPGSHAVIVSPYYATYPGTVRAAGASFTEIETRSEDGFEPRVEAIAAAIRPETRMILINSPNNPTGAVYSRATLEAIAEICRRHDLWLLSDEVYWTLRGEREHVSPRSLPGMKERTLVVNSLSKSHGMTGWRVGWLTAPAEVVKLLISLNIVSSYGMVDFVSRAAVAAVENGHGVQEIAARYGSRRKAFLDEIRGANDIVVRGSEGGMYVMLDISHINPDAEAFAWGLLEAEKVAVMPGPSFGAAAQGHIRISMCQEEPVLREAAMRIRRYIASEITRRDAAE</sequence>
<comment type="subunit">
    <text evidence="3">Homodimer.</text>
</comment>
<feature type="domain" description="Aminotransferase class I/classII large" evidence="9">
    <location>
        <begin position="34"/>
        <end position="382"/>
    </location>
</feature>
<dbReference type="GO" id="GO:0006520">
    <property type="term" value="P:amino acid metabolic process"/>
    <property type="evidence" value="ECO:0007669"/>
    <property type="project" value="InterPro"/>
</dbReference>
<proteinExistence type="inferred from homology"/>
<dbReference type="PANTHER" id="PTHR46383">
    <property type="entry name" value="ASPARTATE AMINOTRANSFERASE"/>
    <property type="match status" value="1"/>
</dbReference>
<evidence type="ECO:0000256" key="2">
    <source>
        <dbReference type="ARBA" id="ARBA00007441"/>
    </source>
</evidence>
<dbReference type="SUPFAM" id="SSF53383">
    <property type="entry name" value="PLP-dependent transferases"/>
    <property type="match status" value="1"/>
</dbReference>
<evidence type="ECO:0000256" key="1">
    <source>
        <dbReference type="ARBA" id="ARBA00001933"/>
    </source>
</evidence>
<evidence type="ECO:0000313" key="10">
    <source>
        <dbReference type="EMBL" id="ABG62875.1"/>
    </source>
</evidence>
<comment type="catalytic activity">
    <reaction evidence="7">
        <text>L-aspartate + 2-oxoglutarate = oxaloacetate + L-glutamate</text>
        <dbReference type="Rhea" id="RHEA:21824"/>
        <dbReference type="ChEBI" id="CHEBI:16452"/>
        <dbReference type="ChEBI" id="CHEBI:16810"/>
        <dbReference type="ChEBI" id="CHEBI:29985"/>
        <dbReference type="ChEBI" id="CHEBI:29991"/>
        <dbReference type="EC" id="2.6.1.1"/>
    </reaction>
</comment>
<comment type="cofactor">
    <cofactor evidence="1 8">
        <name>pyridoxal 5'-phosphate</name>
        <dbReference type="ChEBI" id="CHEBI:597326"/>
    </cofactor>
</comment>
<dbReference type="FunFam" id="3.40.640.10:FF:000033">
    <property type="entry name" value="Aspartate aminotransferase"/>
    <property type="match status" value="1"/>
</dbReference>
<dbReference type="Pfam" id="PF00155">
    <property type="entry name" value="Aminotran_1_2"/>
    <property type="match status" value="1"/>
</dbReference>
<evidence type="ECO:0000256" key="8">
    <source>
        <dbReference type="RuleBase" id="RU000481"/>
    </source>
</evidence>
<dbReference type="GO" id="GO:0004069">
    <property type="term" value="F:L-aspartate:2-oxoglutarate aminotransferase activity"/>
    <property type="evidence" value="ECO:0007669"/>
    <property type="project" value="UniProtKB-EC"/>
</dbReference>
<evidence type="ECO:0000256" key="6">
    <source>
        <dbReference type="ARBA" id="ARBA00022898"/>
    </source>
</evidence>
<keyword evidence="4 8" id="KW-0032">Aminotransferase</keyword>
<name>Q11IA0_CHESB</name>
<accession>Q11IA0</accession>
<dbReference type="EC" id="2.6.1.-" evidence="8"/>
<dbReference type="OrthoDB" id="9804407at2"/>
<evidence type="ECO:0000256" key="5">
    <source>
        <dbReference type="ARBA" id="ARBA00022679"/>
    </source>
</evidence>
<dbReference type="AlphaFoldDB" id="Q11IA0"/>
<evidence type="ECO:0000259" key="9">
    <source>
        <dbReference type="Pfam" id="PF00155"/>
    </source>
</evidence>
<dbReference type="PROSITE" id="PS00105">
    <property type="entry name" value="AA_TRANSFER_CLASS_1"/>
    <property type="match status" value="1"/>
</dbReference>
<dbReference type="InterPro" id="IPR004838">
    <property type="entry name" value="NHTrfase_class1_PyrdxlP-BS"/>
</dbReference>
<evidence type="ECO:0000256" key="7">
    <source>
        <dbReference type="ARBA" id="ARBA00049185"/>
    </source>
</evidence>
<dbReference type="InterPro" id="IPR004839">
    <property type="entry name" value="Aminotransferase_I/II_large"/>
</dbReference>
<dbReference type="InterPro" id="IPR015421">
    <property type="entry name" value="PyrdxlP-dep_Trfase_major"/>
</dbReference>
<dbReference type="InterPro" id="IPR050596">
    <property type="entry name" value="AspAT/PAT-like"/>
</dbReference>
<dbReference type="GO" id="GO:0030170">
    <property type="term" value="F:pyridoxal phosphate binding"/>
    <property type="evidence" value="ECO:0007669"/>
    <property type="project" value="InterPro"/>
</dbReference>
<evidence type="ECO:0000256" key="4">
    <source>
        <dbReference type="ARBA" id="ARBA00022576"/>
    </source>
</evidence>
<reference evidence="10" key="1">
    <citation type="submission" date="2006-06" db="EMBL/GenBank/DDBJ databases">
        <title>Complete sequence of chromosome of Chelativorans sp. BNC1.</title>
        <authorList>
            <consortium name="US DOE Joint Genome Institute"/>
            <person name="Copeland A."/>
            <person name="Lucas S."/>
            <person name="Lapidus A."/>
            <person name="Barry K."/>
            <person name="Detter J.C."/>
            <person name="Glavina del Rio T."/>
            <person name="Hammon N."/>
            <person name="Israni S."/>
            <person name="Dalin E."/>
            <person name="Tice H."/>
            <person name="Pitluck S."/>
            <person name="Chertkov O."/>
            <person name="Brettin T."/>
            <person name="Bruce D."/>
            <person name="Han C."/>
            <person name="Tapia R."/>
            <person name="Gilna P."/>
            <person name="Schmutz J."/>
            <person name="Larimer F."/>
            <person name="Land M."/>
            <person name="Hauser L."/>
            <person name="Kyrpides N."/>
            <person name="Mikhailova N."/>
            <person name="Richardson P."/>
        </authorList>
    </citation>
    <scope>NUCLEOTIDE SEQUENCE</scope>
    <source>
        <strain evidence="10">BNC1</strain>
    </source>
</reference>
<keyword evidence="5 8" id="KW-0808">Transferase</keyword>
<comment type="similarity">
    <text evidence="2 8">Belongs to the class-I pyridoxal-phosphate-dependent aminotransferase family.</text>
</comment>
<dbReference type="PANTHER" id="PTHR46383:SF1">
    <property type="entry name" value="ASPARTATE AMINOTRANSFERASE"/>
    <property type="match status" value="1"/>
</dbReference>
<gene>
    <name evidence="10" type="ordered locus">Meso_1479</name>
</gene>
<dbReference type="InterPro" id="IPR015424">
    <property type="entry name" value="PyrdxlP-dep_Trfase"/>
</dbReference>
<dbReference type="HOGENOM" id="CLU_017584_4_3_5"/>
<dbReference type="STRING" id="266779.Meso_1479"/>
<dbReference type="KEGG" id="mes:Meso_1479"/>